<dbReference type="InterPro" id="IPR000086">
    <property type="entry name" value="NUDIX_hydrolase_dom"/>
</dbReference>
<evidence type="ECO:0000256" key="1">
    <source>
        <dbReference type="ARBA" id="ARBA00022801"/>
    </source>
</evidence>
<name>A0A0G1PIS8_9BACT</name>
<dbReference type="Proteomes" id="UP000034794">
    <property type="component" value="Unassembled WGS sequence"/>
</dbReference>
<dbReference type="GO" id="GO:0016787">
    <property type="term" value="F:hydrolase activity"/>
    <property type="evidence" value="ECO:0007669"/>
    <property type="project" value="UniProtKB-KW"/>
</dbReference>
<accession>A0A0G1PIS8</accession>
<organism evidence="3 4">
    <name type="scientific">Candidatus Collierbacteria bacterium GW2011_GWA2_46_26</name>
    <dbReference type="NCBI Taxonomy" id="1618381"/>
    <lineage>
        <taxon>Bacteria</taxon>
        <taxon>Candidatus Collieribacteriota</taxon>
    </lineage>
</organism>
<dbReference type="EMBL" id="LCMI01000008">
    <property type="protein sequence ID" value="KKU32656.1"/>
    <property type="molecule type" value="Genomic_DNA"/>
</dbReference>
<comment type="caution">
    <text evidence="3">The sequence shown here is derived from an EMBL/GenBank/DDBJ whole genome shotgun (WGS) entry which is preliminary data.</text>
</comment>
<sequence length="163" mass="18533">MEPLATEVVNFDDRNITISWFSGNPDPTLKVSQVSAYCIYKGKLIIVRNKRGWAIPGGHPEEGESVEEALARELDEEAEIKERYKSKLIGWMKVSDPQNEGVEGKSSSQLRFLVILSDLPEFIPDDEIFERKLIDIDEFDQYISWANSPTGKAQIMTLKDNLI</sequence>
<evidence type="ECO:0000313" key="4">
    <source>
        <dbReference type="Proteomes" id="UP000034794"/>
    </source>
</evidence>
<dbReference type="PRINTS" id="PR00502">
    <property type="entry name" value="NUDIXFAMILY"/>
</dbReference>
<feature type="domain" description="Nudix hydrolase" evidence="2">
    <location>
        <begin position="29"/>
        <end position="159"/>
    </location>
</feature>
<dbReference type="InterPro" id="IPR015797">
    <property type="entry name" value="NUDIX_hydrolase-like_dom_sf"/>
</dbReference>
<proteinExistence type="predicted"/>
<dbReference type="PANTHER" id="PTHR43736:SF1">
    <property type="entry name" value="DIHYDRONEOPTERIN TRIPHOSPHATE DIPHOSPHATASE"/>
    <property type="match status" value="1"/>
</dbReference>
<protein>
    <recommendedName>
        <fullName evidence="2">Nudix hydrolase domain-containing protein</fullName>
    </recommendedName>
</protein>
<dbReference type="Pfam" id="PF00293">
    <property type="entry name" value="NUDIX"/>
    <property type="match status" value="1"/>
</dbReference>
<reference evidence="3 4" key="1">
    <citation type="journal article" date="2015" name="Nature">
        <title>rRNA introns, odd ribosomes, and small enigmatic genomes across a large radiation of phyla.</title>
        <authorList>
            <person name="Brown C.T."/>
            <person name="Hug L.A."/>
            <person name="Thomas B.C."/>
            <person name="Sharon I."/>
            <person name="Castelle C.J."/>
            <person name="Singh A."/>
            <person name="Wilkins M.J."/>
            <person name="Williams K.H."/>
            <person name="Banfield J.F."/>
        </authorList>
    </citation>
    <scope>NUCLEOTIDE SEQUENCE [LARGE SCALE GENOMIC DNA]</scope>
</reference>
<dbReference type="AlphaFoldDB" id="A0A0G1PIS8"/>
<evidence type="ECO:0000259" key="2">
    <source>
        <dbReference type="PROSITE" id="PS51462"/>
    </source>
</evidence>
<dbReference type="InterPro" id="IPR020476">
    <property type="entry name" value="Nudix_hydrolase"/>
</dbReference>
<gene>
    <name evidence="3" type="ORF">UX47_C0008G0013</name>
</gene>
<dbReference type="PROSITE" id="PS51462">
    <property type="entry name" value="NUDIX"/>
    <property type="match status" value="1"/>
</dbReference>
<evidence type="ECO:0000313" key="3">
    <source>
        <dbReference type="EMBL" id="KKU32656.1"/>
    </source>
</evidence>
<dbReference type="SUPFAM" id="SSF55811">
    <property type="entry name" value="Nudix"/>
    <property type="match status" value="1"/>
</dbReference>
<dbReference type="Gene3D" id="3.90.79.10">
    <property type="entry name" value="Nucleoside Triphosphate Pyrophosphohydrolase"/>
    <property type="match status" value="1"/>
</dbReference>
<keyword evidence="1" id="KW-0378">Hydrolase</keyword>
<dbReference type="PANTHER" id="PTHR43736">
    <property type="entry name" value="ADP-RIBOSE PYROPHOSPHATASE"/>
    <property type="match status" value="1"/>
</dbReference>